<dbReference type="AlphaFoldDB" id="A0A2Z2KQX9"/>
<gene>
    <name evidence="1" type="ORF">B9T62_19380</name>
</gene>
<protein>
    <submittedName>
        <fullName evidence="1">Uncharacterized protein</fullName>
    </submittedName>
</protein>
<proteinExistence type="predicted"/>
<dbReference type="Proteomes" id="UP000249890">
    <property type="component" value="Chromosome"/>
</dbReference>
<accession>A0A2Z2KQX9</accession>
<dbReference type="OrthoDB" id="2622692at2"/>
<sequence>MNTKVQLIAPLDSDTDLNIYYVRDQFGRTWNTVASDAKQAKDNITHGEDVLTYKLYTTAKMGESLPEYDFKNLILGMMEEMNLQDTYEYEEVIGWDREDVFQFFRESSLRPCNTLIEIHKFLHKRGVWK</sequence>
<evidence type="ECO:0000313" key="1">
    <source>
        <dbReference type="EMBL" id="ASA22771.1"/>
    </source>
</evidence>
<organism evidence="1 2">
    <name type="scientific">Paenibacillus donghaensis</name>
    <dbReference type="NCBI Taxonomy" id="414771"/>
    <lineage>
        <taxon>Bacteria</taxon>
        <taxon>Bacillati</taxon>
        <taxon>Bacillota</taxon>
        <taxon>Bacilli</taxon>
        <taxon>Bacillales</taxon>
        <taxon>Paenibacillaceae</taxon>
        <taxon>Paenibacillus</taxon>
    </lineage>
</organism>
<reference evidence="1 2" key="1">
    <citation type="submission" date="2017-06" db="EMBL/GenBank/DDBJ databases">
        <title>Complete genome sequence of Paenibacillus donghaensis KCTC 13049T isolated from East Sea sediment, South Korea.</title>
        <authorList>
            <person name="Jung B.K."/>
            <person name="Hong S.-J."/>
            <person name="Shin J.-H."/>
        </authorList>
    </citation>
    <scope>NUCLEOTIDE SEQUENCE [LARGE SCALE GENOMIC DNA]</scope>
    <source>
        <strain evidence="1 2">KCTC 13049</strain>
    </source>
</reference>
<name>A0A2Z2KQX9_9BACL</name>
<dbReference type="KEGG" id="pdh:B9T62_19380"/>
<keyword evidence="2" id="KW-1185">Reference proteome</keyword>
<dbReference type="EMBL" id="CP021780">
    <property type="protein sequence ID" value="ASA22771.1"/>
    <property type="molecule type" value="Genomic_DNA"/>
</dbReference>
<dbReference type="RefSeq" id="WP_087916769.1">
    <property type="nucleotide sequence ID" value="NZ_CP021780.1"/>
</dbReference>
<evidence type="ECO:0000313" key="2">
    <source>
        <dbReference type="Proteomes" id="UP000249890"/>
    </source>
</evidence>